<evidence type="ECO:0000256" key="12">
    <source>
        <dbReference type="ARBA" id="ARBA00056905"/>
    </source>
</evidence>
<evidence type="ECO:0000256" key="6">
    <source>
        <dbReference type="ARBA" id="ARBA00022630"/>
    </source>
</evidence>
<evidence type="ECO:0000259" key="19">
    <source>
        <dbReference type="Pfam" id="PF07992"/>
    </source>
</evidence>
<sequence>MACCISSRVTFTSSSFFLSTPSCRSSNLLSRHFRVCKTSRVSIAGNRLTQISRALNTATPASTDLYPTKLKKMPPIFDKPTTDKYDYVVIGGGSGGSATARRAALYGKKVAVVETDPYLGGTCVNVGCVPKKIMWHAADLQDRLNHHYPGYKFNGIANAQFDWATFKPQRDAYIHRLNGIYARNFEKEGVEFHHGTARLTSPTSVEVKRGDGSTYTLNGDRITICVGGRPNSPSEKQIPGASKGIDSDGFFGLNEQPKRVAVVGAGYIAVELAGVLNALGSETHLIIRGESVLRTFDPMIQETLTPWMEKTGIKIHKSSQVTSVEGEKGQTLTVKTNKGEQIDVDVVLWAIGRSANTEGLGLEELGIKLDKKGDIVVDEYQNTNVKNVYAIGDVAGKWLLTPVAIAAGRRLSNRLFGPPEYKDEKQSYENIPTVVFAHPPIGTVGLTEPQARQKHGDAVKIYTSSFKSLYFSMVEEEHKEPTVYKLIVVGPEERIVGIHMIGQGSDEAMQGFGVAVKMGACKKDLDDTVAIHPTSAEELVTLR</sequence>
<dbReference type="InterPro" id="IPR006322">
    <property type="entry name" value="Glutathione_Rdtase_euk/bac"/>
</dbReference>
<dbReference type="PRINTS" id="PR00368">
    <property type="entry name" value="FADPNR"/>
</dbReference>
<evidence type="ECO:0000256" key="1">
    <source>
        <dbReference type="ARBA" id="ARBA00004496"/>
    </source>
</evidence>
<feature type="binding site" evidence="14">
    <location>
        <begin position="264"/>
        <end position="271"/>
    </location>
    <ligand>
        <name>NAD(+)</name>
        <dbReference type="ChEBI" id="CHEBI:57540"/>
    </ligand>
</feature>
<keyword evidence="14" id="KW-0547">Nucleotide-binding</keyword>
<dbReference type="NCBIfam" id="NF004776">
    <property type="entry name" value="PRK06116.1"/>
    <property type="match status" value="1"/>
</dbReference>
<accession>A0A8H7KIB3</accession>
<evidence type="ECO:0000256" key="3">
    <source>
        <dbReference type="ARBA" id="ARBA00012607"/>
    </source>
</evidence>
<dbReference type="InterPro" id="IPR016156">
    <property type="entry name" value="FAD/NAD-linked_Rdtase_dimer_sf"/>
</dbReference>
<dbReference type="PANTHER" id="PTHR42737:SF2">
    <property type="entry name" value="GLUTATHIONE REDUCTASE"/>
    <property type="match status" value="1"/>
</dbReference>
<keyword evidence="6 16" id="KW-0285">Flavoprotein</keyword>
<protein>
    <recommendedName>
        <fullName evidence="4 17">Glutathione reductase</fullName>
        <ecNumber evidence="3 17">1.8.1.7</ecNumber>
    </recommendedName>
</protein>
<evidence type="ECO:0000259" key="18">
    <source>
        <dbReference type="Pfam" id="PF02852"/>
    </source>
</evidence>
<evidence type="ECO:0000256" key="7">
    <source>
        <dbReference type="ARBA" id="ARBA00022827"/>
    </source>
</evidence>
<gene>
    <name evidence="20" type="ORF">Agabi119p4_3664</name>
</gene>
<dbReference type="InterPro" id="IPR001100">
    <property type="entry name" value="Pyr_nuc-diS_OxRdtase"/>
</dbReference>
<dbReference type="PANTHER" id="PTHR42737">
    <property type="entry name" value="GLUTATHIONE REDUCTASE"/>
    <property type="match status" value="1"/>
</dbReference>
<reference evidence="20 21" key="1">
    <citation type="journal article" name="Sci. Rep.">
        <title>Telomere-to-telomere assembled and centromere annotated genomes of the two main subspecies of the button mushroom Agaricus bisporus reveal especially polymorphic chromosome ends.</title>
        <authorList>
            <person name="Sonnenberg A.S.M."/>
            <person name="Sedaghat-Telgerd N."/>
            <person name="Lavrijssen B."/>
            <person name="Ohm R.A."/>
            <person name="Hendrickx P.M."/>
            <person name="Scholtmeijer K."/>
            <person name="Baars J.J.P."/>
            <person name="van Peer A."/>
        </authorList>
    </citation>
    <scope>NUCLEOTIDE SEQUENCE [LARGE SCALE GENOMIC DNA]</scope>
    <source>
        <strain evidence="20 21">H119_p4</strain>
    </source>
</reference>
<dbReference type="Pfam" id="PF02852">
    <property type="entry name" value="Pyr_redox_dim"/>
    <property type="match status" value="1"/>
</dbReference>
<feature type="domain" description="FAD/NAD(P)-binding" evidence="19">
    <location>
        <begin position="85"/>
        <end position="408"/>
    </location>
</feature>
<dbReference type="EC" id="1.8.1.7" evidence="3 17"/>
<dbReference type="GO" id="GO:0045454">
    <property type="term" value="P:cell redox homeostasis"/>
    <property type="evidence" value="ECO:0007669"/>
    <property type="project" value="InterPro"/>
</dbReference>
<evidence type="ECO:0000256" key="13">
    <source>
        <dbReference type="PIRSR" id="PIRSR000350-2"/>
    </source>
</evidence>
<feature type="active site" description="Proton acceptor" evidence="13">
    <location>
        <position position="532"/>
    </location>
</feature>
<dbReference type="InterPro" id="IPR004099">
    <property type="entry name" value="Pyr_nucl-diS_OxRdtase_dimer"/>
</dbReference>
<dbReference type="InterPro" id="IPR012999">
    <property type="entry name" value="Pyr_OxRdtase_I_AS"/>
</dbReference>
<dbReference type="EMBL" id="JABXXO010000005">
    <property type="protein sequence ID" value="KAF7777592.1"/>
    <property type="molecule type" value="Genomic_DNA"/>
</dbReference>
<dbReference type="AlphaFoldDB" id="A0A8H7KIB3"/>
<dbReference type="GO" id="GO:0050661">
    <property type="term" value="F:NADP binding"/>
    <property type="evidence" value="ECO:0007669"/>
    <property type="project" value="InterPro"/>
</dbReference>
<evidence type="ECO:0000256" key="11">
    <source>
        <dbReference type="ARBA" id="ARBA00023284"/>
    </source>
</evidence>
<comment type="similarity">
    <text evidence="2 16">Belongs to the class-I pyridine nucleotide-disulfide oxidoreductase family.</text>
</comment>
<dbReference type="SUPFAM" id="SSF55424">
    <property type="entry name" value="FAD/NAD-linked reductases, dimerisation (C-terminal) domain"/>
    <property type="match status" value="1"/>
</dbReference>
<dbReference type="PRINTS" id="PR00411">
    <property type="entry name" value="PNDRDTASEI"/>
</dbReference>
<dbReference type="Proteomes" id="UP000629468">
    <property type="component" value="Unassembled WGS sequence"/>
</dbReference>
<dbReference type="PROSITE" id="PS00076">
    <property type="entry name" value="PYRIDINE_REDOX_1"/>
    <property type="match status" value="1"/>
</dbReference>
<evidence type="ECO:0000256" key="5">
    <source>
        <dbReference type="ARBA" id="ARBA00022490"/>
    </source>
</evidence>
<dbReference type="Gene3D" id="3.50.50.60">
    <property type="entry name" value="FAD/NAD(P)-binding domain"/>
    <property type="match status" value="2"/>
</dbReference>
<evidence type="ECO:0000256" key="8">
    <source>
        <dbReference type="ARBA" id="ARBA00022857"/>
    </source>
</evidence>
<dbReference type="FunFam" id="3.30.390.30:FF:000003">
    <property type="entry name" value="Glutathione reductase"/>
    <property type="match status" value="1"/>
</dbReference>
<comment type="cofactor">
    <cofactor evidence="14">
        <name>FAD</name>
        <dbReference type="ChEBI" id="CHEBI:57692"/>
    </cofactor>
    <text evidence="14">Binds 1 FAD per subunit.</text>
</comment>
<dbReference type="GO" id="GO:0050660">
    <property type="term" value="F:flavin adenine dinucleotide binding"/>
    <property type="evidence" value="ECO:0007669"/>
    <property type="project" value="InterPro"/>
</dbReference>
<dbReference type="GO" id="GO:0005829">
    <property type="term" value="C:cytosol"/>
    <property type="evidence" value="ECO:0007669"/>
    <property type="project" value="TreeGrafter"/>
</dbReference>
<keyword evidence="5 17" id="KW-0963">Cytoplasm</keyword>
<evidence type="ECO:0000256" key="14">
    <source>
        <dbReference type="PIRSR" id="PIRSR000350-3"/>
    </source>
</evidence>
<keyword evidence="8 17" id="KW-0521">NADP</keyword>
<keyword evidence="11 16" id="KW-0676">Redox-active center</keyword>
<feature type="domain" description="Pyridine nucleotide-disulphide oxidoreductase dimerisation" evidence="18">
    <location>
        <begin position="431"/>
        <end position="542"/>
    </location>
</feature>
<comment type="catalytic activity">
    <reaction evidence="17">
        <text>2 glutathione + NADP(+) = glutathione disulfide + NADPH + H(+)</text>
        <dbReference type="Rhea" id="RHEA:11740"/>
        <dbReference type="ChEBI" id="CHEBI:15378"/>
        <dbReference type="ChEBI" id="CHEBI:57783"/>
        <dbReference type="ChEBI" id="CHEBI:57925"/>
        <dbReference type="ChEBI" id="CHEBI:58297"/>
        <dbReference type="ChEBI" id="CHEBI:58349"/>
        <dbReference type="EC" id="1.8.1.7"/>
    </reaction>
</comment>
<name>A0A8H7KIB3_AGABI</name>
<evidence type="ECO:0000256" key="4">
    <source>
        <dbReference type="ARBA" id="ARBA00017111"/>
    </source>
</evidence>
<dbReference type="InterPro" id="IPR046952">
    <property type="entry name" value="GSHR/TRXR-like"/>
</dbReference>
<organism evidence="20 21">
    <name type="scientific">Agaricus bisporus var. burnettii</name>
    <dbReference type="NCBI Taxonomy" id="192524"/>
    <lineage>
        <taxon>Eukaryota</taxon>
        <taxon>Fungi</taxon>
        <taxon>Dikarya</taxon>
        <taxon>Basidiomycota</taxon>
        <taxon>Agaricomycotina</taxon>
        <taxon>Agaricomycetes</taxon>
        <taxon>Agaricomycetidae</taxon>
        <taxon>Agaricales</taxon>
        <taxon>Agaricineae</taxon>
        <taxon>Agaricaceae</taxon>
        <taxon>Agaricus</taxon>
    </lineage>
</organism>
<feature type="disulfide bond" description="Redox-active" evidence="15">
    <location>
        <begin position="123"/>
        <end position="128"/>
    </location>
</feature>
<keyword evidence="10" id="KW-1015">Disulfide bond</keyword>
<keyword evidence="14" id="KW-0520">NAD</keyword>
<evidence type="ECO:0000256" key="10">
    <source>
        <dbReference type="ARBA" id="ARBA00023157"/>
    </source>
</evidence>
<evidence type="ECO:0000256" key="16">
    <source>
        <dbReference type="RuleBase" id="RU003691"/>
    </source>
</evidence>
<evidence type="ECO:0000256" key="17">
    <source>
        <dbReference type="RuleBase" id="RU365016"/>
    </source>
</evidence>
<keyword evidence="9 16" id="KW-0560">Oxidoreductase</keyword>
<evidence type="ECO:0000256" key="9">
    <source>
        <dbReference type="ARBA" id="ARBA00023002"/>
    </source>
</evidence>
<dbReference type="FunFam" id="3.50.50.60:FF:000141">
    <property type="entry name" value="Glutathione reductase"/>
    <property type="match status" value="1"/>
</dbReference>
<dbReference type="GO" id="GO:0034599">
    <property type="term" value="P:cellular response to oxidative stress"/>
    <property type="evidence" value="ECO:0007669"/>
    <property type="project" value="TreeGrafter"/>
</dbReference>
<comment type="subcellular location">
    <subcellularLocation>
        <location evidence="1 17">Cytoplasm</location>
    </subcellularLocation>
</comment>
<dbReference type="InterPro" id="IPR036188">
    <property type="entry name" value="FAD/NAD-bd_sf"/>
</dbReference>
<dbReference type="NCBIfam" id="TIGR01421">
    <property type="entry name" value="gluta_reduc_1"/>
    <property type="match status" value="1"/>
</dbReference>
<evidence type="ECO:0000313" key="21">
    <source>
        <dbReference type="Proteomes" id="UP000629468"/>
    </source>
</evidence>
<feature type="binding site" evidence="14">
    <location>
        <position position="132"/>
    </location>
    <ligand>
        <name>FAD</name>
        <dbReference type="ChEBI" id="CHEBI:57692"/>
    </ligand>
</feature>
<dbReference type="PIRSF" id="PIRSF000350">
    <property type="entry name" value="Mercury_reductase_MerA"/>
    <property type="match status" value="1"/>
</dbReference>
<feature type="binding site" evidence="14">
    <location>
        <position position="393"/>
    </location>
    <ligand>
        <name>FAD</name>
        <dbReference type="ChEBI" id="CHEBI:57692"/>
    </ligand>
</feature>
<comment type="caution">
    <text evidence="20">The sequence shown here is derived from an EMBL/GenBank/DDBJ whole genome shotgun (WGS) entry which is preliminary data.</text>
</comment>
<feature type="binding site" evidence="14">
    <location>
        <position position="352"/>
    </location>
    <ligand>
        <name>NAD(+)</name>
        <dbReference type="ChEBI" id="CHEBI:57540"/>
    </ligand>
</feature>
<dbReference type="SUPFAM" id="SSF51905">
    <property type="entry name" value="FAD/NAD(P)-binding domain"/>
    <property type="match status" value="1"/>
</dbReference>
<evidence type="ECO:0000256" key="2">
    <source>
        <dbReference type="ARBA" id="ARBA00007532"/>
    </source>
</evidence>
<proteinExistence type="inferred from homology"/>
<dbReference type="Gene3D" id="3.30.390.30">
    <property type="match status" value="1"/>
</dbReference>
<dbReference type="Pfam" id="PF07992">
    <property type="entry name" value="Pyr_redox_2"/>
    <property type="match status" value="1"/>
</dbReference>
<comment type="function">
    <text evidence="12 17">Catalyzes the reduction of glutathione disulfide (GSSG) to reduced glutathione (GSH). Constitutes the major mechanism to maintain a high GSH:GSSG ratio in the cytosol.</text>
</comment>
<dbReference type="InterPro" id="IPR023753">
    <property type="entry name" value="FAD/NAD-binding_dom"/>
</dbReference>
<keyword evidence="7 14" id="KW-0274">FAD</keyword>
<dbReference type="GO" id="GO:0004362">
    <property type="term" value="F:glutathione-disulfide reductase (NADPH) activity"/>
    <property type="evidence" value="ECO:0007669"/>
    <property type="project" value="UniProtKB-EC"/>
</dbReference>
<dbReference type="GO" id="GO:0005739">
    <property type="term" value="C:mitochondrion"/>
    <property type="evidence" value="ECO:0007669"/>
    <property type="project" value="TreeGrafter"/>
</dbReference>
<dbReference type="GO" id="GO:0006749">
    <property type="term" value="P:glutathione metabolic process"/>
    <property type="evidence" value="ECO:0007669"/>
    <property type="project" value="InterPro"/>
</dbReference>
<evidence type="ECO:0000313" key="20">
    <source>
        <dbReference type="EMBL" id="KAF7777592.1"/>
    </source>
</evidence>
<evidence type="ECO:0000256" key="15">
    <source>
        <dbReference type="PIRSR" id="PIRSR000350-4"/>
    </source>
</evidence>